<evidence type="ECO:0000256" key="1">
    <source>
        <dbReference type="SAM" id="SignalP"/>
    </source>
</evidence>
<comment type="caution">
    <text evidence="3">The sequence shown here is derived from an EMBL/GenBank/DDBJ whole genome shotgun (WGS) entry which is preliminary data.</text>
</comment>
<dbReference type="RefSeq" id="WP_129435063.1">
    <property type="nucleotide sequence ID" value="NZ_SBKO01000001.1"/>
</dbReference>
<dbReference type="OrthoDB" id="1236981at2"/>
<dbReference type="Pfam" id="PF13585">
    <property type="entry name" value="CHU_C"/>
    <property type="match status" value="1"/>
</dbReference>
<feature type="signal peptide" evidence="1">
    <location>
        <begin position="1"/>
        <end position="31"/>
    </location>
</feature>
<dbReference type="InterPro" id="IPR044023">
    <property type="entry name" value="Ig_7"/>
</dbReference>
<protein>
    <submittedName>
        <fullName evidence="3">Gliding motility-associated C-terminal domain-containing protein</fullName>
    </submittedName>
</protein>
<name>A0A4Q1K663_9FLAO</name>
<dbReference type="InterPro" id="IPR026341">
    <property type="entry name" value="T9SS_type_B"/>
</dbReference>
<feature type="domain" description="Ig-like" evidence="2">
    <location>
        <begin position="793"/>
        <end position="866"/>
    </location>
</feature>
<dbReference type="SUPFAM" id="SSF49299">
    <property type="entry name" value="PKD domain"/>
    <property type="match status" value="1"/>
</dbReference>
<gene>
    <name evidence="3" type="ORF">EQG63_05045</name>
</gene>
<evidence type="ECO:0000313" key="3">
    <source>
        <dbReference type="EMBL" id="RXR21308.1"/>
    </source>
</evidence>
<dbReference type="Proteomes" id="UP000290283">
    <property type="component" value="Unassembled WGS sequence"/>
</dbReference>
<dbReference type="NCBIfam" id="TIGR04131">
    <property type="entry name" value="Bac_Flav_CTERM"/>
    <property type="match status" value="1"/>
</dbReference>
<keyword evidence="4" id="KW-1185">Reference proteome</keyword>
<dbReference type="EMBL" id="SBKO01000001">
    <property type="protein sequence ID" value="RXR21308.1"/>
    <property type="molecule type" value="Genomic_DNA"/>
</dbReference>
<dbReference type="InterPro" id="IPR013783">
    <property type="entry name" value="Ig-like_fold"/>
</dbReference>
<dbReference type="Pfam" id="PF19081">
    <property type="entry name" value="Ig_7"/>
    <property type="match status" value="2"/>
</dbReference>
<sequence length="1052" mass="109595">MNRIVPFSRKTCLFSFFLLFTTFFFSNSLQAQCAGSDNSVTICNIPDPANQAVNLFALLGGAPLPGGTWSDDLLSGGLNPLTGILNVWQIGESGVYTYTYTVTGAPGCVDNTSVITVIVGGYAGNPGPNGVVCGDESSYNLFQLFNGAVQPGPQFNGDWFNVTTGTPVSGSTINPSSFNVTVGTTYQFSYTLPAVGTCAANSVSAFLTVFPPAEPGTPNNLEICSSAGFAAYTNLNLFSLLTGEDPGGSWDENSGTNELTSISDSFINVQNIYNTLGAGVYTFTYEVRPSNPICTVENATVTVTIEDPVDYTGIVLNVSPDICQDQIATAVYTATIAQTPALIPNGTYNVTYIVSGQVTPITIPVTFTGGVATFNVPNANFQSVGTFTVSVTNIVAATALGICVNPVPVIMDTVIVSPTPQVTNATLTAGNVCQNNTNNVNLSNLAPLADGSYTITYNLSGANTATAQTAVITITGGVSSFSIPGGLLANAGITTCTVTSITNNTTTCSGPITISGSFEVLPLPVVPALAITVADACEGQDVPVTITGLGTLTNVDFEYDLSGANNAINNMVSVPVTSGSATFNIPAALLTNTGTTTIQITDLTNTGNSCGVIVSGVSDSFVINPNPIATLDSSDADNTICEGDATTLTVTPTNFVATDATYVWTLNTAIIPGASTNSIPVTASGTYEVTITLNGCPLVLSTSFVVNPLPLATITSSDADNTICQGEMATLTVTPSNFVVTAATYQWYFNGGILTGQTNPQIIPTATGLYEVVITLNGCTSNVATNFTINPIPAAPTTANQSFCETDNATVANLLPNGTQYNWYNSLTSTTPLASTTVLVSGTYYVEEVSSVNGCGSPRSANVVTVEVVAPPVLTSNGQNFCGADNPTLQQLSNNTTSGGTVIWYDAMTGGTQLPLSTLLTEGTTYYGYTNSTTGCQSANGIAVTVTLTDCDESPEDYGFYIPDGFSPNGDGVNDSFHIPDIEFLYPNYTIEIYNRYGKLLFEGNKSKDWTGNNSTTTNVIDGTAPNGVYFYVLNFNKDNKPAKQGRLYLNK</sequence>
<organism evidence="3 4">
    <name type="scientific">Flavobacterium amnicola</name>
    <dbReference type="NCBI Taxonomy" id="2506422"/>
    <lineage>
        <taxon>Bacteria</taxon>
        <taxon>Pseudomonadati</taxon>
        <taxon>Bacteroidota</taxon>
        <taxon>Flavobacteriia</taxon>
        <taxon>Flavobacteriales</taxon>
        <taxon>Flavobacteriaceae</taxon>
        <taxon>Flavobacterium</taxon>
    </lineage>
</organism>
<feature type="domain" description="Ig-like" evidence="2">
    <location>
        <begin position="871"/>
        <end position="948"/>
    </location>
</feature>
<evidence type="ECO:0000313" key="4">
    <source>
        <dbReference type="Proteomes" id="UP000290283"/>
    </source>
</evidence>
<accession>A0A4Q1K663</accession>
<evidence type="ECO:0000259" key="2">
    <source>
        <dbReference type="Pfam" id="PF19081"/>
    </source>
</evidence>
<dbReference type="Gene3D" id="2.60.40.10">
    <property type="entry name" value="Immunoglobulins"/>
    <property type="match status" value="2"/>
</dbReference>
<feature type="chain" id="PRO_5020660979" evidence="1">
    <location>
        <begin position="32"/>
        <end position="1052"/>
    </location>
</feature>
<keyword evidence="1" id="KW-0732">Signal</keyword>
<proteinExistence type="predicted"/>
<dbReference type="AlphaFoldDB" id="A0A4Q1K663"/>
<dbReference type="InterPro" id="IPR035986">
    <property type="entry name" value="PKD_dom_sf"/>
</dbReference>
<reference evidence="4" key="1">
    <citation type="submission" date="2019-01" db="EMBL/GenBank/DDBJ databases">
        <title>Cytophagaceae bacterium strain CAR-16.</title>
        <authorList>
            <person name="Chen W.-M."/>
        </authorList>
    </citation>
    <scope>NUCLEOTIDE SEQUENCE [LARGE SCALE GENOMIC DNA]</scope>
    <source>
        <strain evidence="4">LLJ-11</strain>
    </source>
</reference>